<dbReference type="InterPro" id="IPR046848">
    <property type="entry name" value="E_motif"/>
</dbReference>
<name>A0A7J7LB38_9MAGN</name>
<dbReference type="GO" id="GO:0003723">
    <property type="term" value="F:RNA binding"/>
    <property type="evidence" value="ECO:0007669"/>
    <property type="project" value="InterPro"/>
</dbReference>
<accession>A0A7J7LB38</accession>
<dbReference type="Proteomes" id="UP000541444">
    <property type="component" value="Unassembled WGS sequence"/>
</dbReference>
<gene>
    <name evidence="1" type="ORF">GIB67_009670</name>
</gene>
<comment type="caution">
    <text evidence="1">The sequence shown here is derived from an EMBL/GenBank/DDBJ whole genome shotgun (WGS) entry which is preliminary data.</text>
</comment>
<keyword evidence="2" id="KW-1185">Reference proteome</keyword>
<proteinExistence type="predicted"/>
<organism evidence="1 2">
    <name type="scientific">Kingdonia uniflora</name>
    <dbReference type="NCBI Taxonomy" id="39325"/>
    <lineage>
        <taxon>Eukaryota</taxon>
        <taxon>Viridiplantae</taxon>
        <taxon>Streptophyta</taxon>
        <taxon>Embryophyta</taxon>
        <taxon>Tracheophyta</taxon>
        <taxon>Spermatophyta</taxon>
        <taxon>Magnoliopsida</taxon>
        <taxon>Ranunculales</taxon>
        <taxon>Circaeasteraceae</taxon>
        <taxon>Kingdonia</taxon>
    </lineage>
</organism>
<dbReference type="AlphaFoldDB" id="A0A7J7LB38"/>
<dbReference type="PANTHER" id="PTHR47926:SF376">
    <property type="entry name" value="TETRATRICOPEPTIDE-LIKE HELICAL DOMAIN SUPERFAMILY"/>
    <property type="match status" value="1"/>
</dbReference>
<dbReference type="EMBL" id="JACGCM010002435">
    <property type="protein sequence ID" value="KAF6139823.1"/>
    <property type="molecule type" value="Genomic_DNA"/>
</dbReference>
<reference evidence="1 2" key="1">
    <citation type="journal article" date="2020" name="IScience">
        <title>Genome Sequencing of the Endangered Kingdonia uniflora (Circaeasteraceae, Ranunculales) Reveals Potential Mechanisms of Evolutionary Specialization.</title>
        <authorList>
            <person name="Sun Y."/>
            <person name="Deng T."/>
            <person name="Zhang A."/>
            <person name="Moore M.J."/>
            <person name="Landis J.B."/>
            <person name="Lin N."/>
            <person name="Zhang H."/>
            <person name="Zhang X."/>
            <person name="Huang J."/>
            <person name="Zhang X."/>
            <person name="Sun H."/>
            <person name="Wang H."/>
        </authorList>
    </citation>
    <scope>NUCLEOTIDE SEQUENCE [LARGE SCALE GENOMIC DNA]</scope>
    <source>
        <strain evidence="1">TB1705</strain>
        <tissue evidence="1">Leaf</tissue>
    </source>
</reference>
<dbReference type="InterPro" id="IPR046960">
    <property type="entry name" value="PPR_At4g14850-like_plant"/>
</dbReference>
<protein>
    <recommendedName>
        <fullName evidence="3">Pentatricopeptide repeat-containing protein</fullName>
    </recommendedName>
</protein>
<dbReference type="Pfam" id="PF20431">
    <property type="entry name" value="E_motif"/>
    <property type="match status" value="1"/>
</dbReference>
<dbReference type="PANTHER" id="PTHR47926">
    <property type="entry name" value="PENTATRICOPEPTIDE REPEAT-CONTAINING PROTEIN"/>
    <property type="match status" value="1"/>
</dbReference>
<evidence type="ECO:0000313" key="1">
    <source>
        <dbReference type="EMBL" id="KAF6139823.1"/>
    </source>
</evidence>
<sequence>MEKLMNLEPDNNGYYVLLGNMYAEADRWSEVKKVRSVMKGKGVRKRCTGSSWIEMDEKVHDFVASDESHHLCSEIYMMLSELSGNLEFAGYENKLGLSTLIKQLREGFMQSFDRLTVSTLPCDRRISERFPYEQIKGSYTKVVCDSNIEPHFRSHNKCVTRRINNTVYTGTSVQQRKQNTQKGSIVYIKQSSSLGVDSYDRHSYPTMIHFDDNIVFLNGNLKSIQGLVGFFSSYEACSRQNINRDKSGIYLHHSTPIGRSIIQHACGFQLRSFPMVYLGALISYGKVTIVKSDKLLEKVQSKVEGWKGKLLSNGVYDGVAVENGFLQYFGHCS</sequence>
<evidence type="ECO:0008006" key="3">
    <source>
        <dbReference type="Google" id="ProtNLM"/>
    </source>
</evidence>
<dbReference type="OrthoDB" id="185373at2759"/>
<evidence type="ECO:0000313" key="2">
    <source>
        <dbReference type="Proteomes" id="UP000541444"/>
    </source>
</evidence>
<dbReference type="GO" id="GO:0009451">
    <property type="term" value="P:RNA modification"/>
    <property type="evidence" value="ECO:0007669"/>
    <property type="project" value="InterPro"/>
</dbReference>